<evidence type="ECO:0000256" key="1">
    <source>
        <dbReference type="ARBA" id="ARBA00022741"/>
    </source>
</evidence>
<dbReference type="AlphaFoldDB" id="A0AAD8N313"/>
<dbReference type="EMBL" id="JAUIZM010000003">
    <property type="protein sequence ID" value="KAK1393992.1"/>
    <property type="molecule type" value="Genomic_DNA"/>
</dbReference>
<gene>
    <name evidence="4" type="ORF">POM88_013048</name>
</gene>
<keyword evidence="3" id="KW-0143">Chaperone</keyword>
<reference evidence="4" key="1">
    <citation type="submission" date="2023-02" db="EMBL/GenBank/DDBJ databases">
        <title>Genome of toxic invasive species Heracleum sosnowskyi carries increased number of genes despite the absence of recent whole-genome duplications.</title>
        <authorList>
            <person name="Schelkunov M."/>
            <person name="Shtratnikova V."/>
            <person name="Makarenko M."/>
            <person name="Klepikova A."/>
            <person name="Omelchenko D."/>
            <person name="Novikova G."/>
            <person name="Obukhova E."/>
            <person name="Bogdanov V."/>
            <person name="Penin A."/>
            <person name="Logacheva M."/>
        </authorList>
    </citation>
    <scope>NUCLEOTIDE SEQUENCE</scope>
    <source>
        <strain evidence="4">Hsosn_3</strain>
        <tissue evidence="4">Leaf</tissue>
    </source>
</reference>
<keyword evidence="5" id="KW-1185">Reference proteome</keyword>
<name>A0AAD8N313_9APIA</name>
<dbReference type="GO" id="GO:0140662">
    <property type="term" value="F:ATP-dependent protein folding chaperone"/>
    <property type="evidence" value="ECO:0007669"/>
    <property type="project" value="InterPro"/>
</dbReference>
<dbReference type="Proteomes" id="UP001237642">
    <property type="component" value="Unassembled WGS sequence"/>
</dbReference>
<evidence type="ECO:0000256" key="2">
    <source>
        <dbReference type="ARBA" id="ARBA00022840"/>
    </source>
</evidence>
<dbReference type="InterPro" id="IPR002423">
    <property type="entry name" value="Cpn60/GroEL/TCP-1"/>
</dbReference>
<evidence type="ECO:0000313" key="5">
    <source>
        <dbReference type="Proteomes" id="UP001237642"/>
    </source>
</evidence>
<protein>
    <submittedName>
        <fullName evidence="4">Uncharacterized protein</fullName>
    </submittedName>
</protein>
<dbReference type="SUPFAM" id="SSF52058">
    <property type="entry name" value="L domain-like"/>
    <property type="match status" value="1"/>
</dbReference>
<dbReference type="PANTHER" id="PTHR11353">
    <property type="entry name" value="CHAPERONIN"/>
    <property type="match status" value="1"/>
</dbReference>
<dbReference type="Gene3D" id="1.10.560.10">
    <property type="entry name" value="GroEL-like equatorial domain"/>
    <property type="match status" value="1"/>
</dbReference>
<dbReference type="SUPFAM" id="SSF48592">
    <property type="entry name" value="GroEL equatorial domain-like"/>
    <property type="match status" value="1"/>
</dbReference>
<evidence type="ECO:0000313" key="4">
    <source>
        <dbReference type="EMBL" id="KAK1393992.1"/>
    </source>
</evidence>
<proteinExistence type="predicted"/>
<accession>A0AAD8N313</accession>
<dbReference type="GO" id="GO:0005524">
    <property type="term" value="F:ATP binding"/>
    <property type="evidence" value="ECO:0007669"/>
    <property type="project" value="UniProtKB-KW"/>
</dbReference>
<sequence>MSSKLTSGDSNFFPNLVVAGGGAVEAAMSVYLKYLATTLGSREQLAIAELAESLLIIPKVLSVNAVPDTIAKLPSLKELYIWDCKDVESLPTFDESHSIRCLAIRGCPILEERCEKESGPEWYKIQHISSVKISDLV</sequence>
<organism evidence="4 5">
    <name type="scientific">Heracleum sosnowskyi</name>
    <dbReference type="NCBI Taxonomy" id="360622"/>
    <lineage>
        <taxon>Eukaryota</taxon>
        <taxon>Viridiplantae</taxon>
        <taxon>Streptophyta</taxon>
        <taxon>Embryophyta</taxon>
        <taxon>Tracheophyta</taxon>
        <taxon>Spermatophyta</taxon>
        <taxon>Magnoliopsida</taxon>
        <taxon>eudicotyledons</taxon>
        <taxon>Gunneridae</taxon>
        <taxon>Pentapetalae</taxon>
        <taxon>asterids</taxon>
        <taxon>campanulids</taxon>
        <taxon>Apiales</taxon>
        <taxon>Apiaceae</taxon>
        <taxon>Apioideae</taxon>
        <taxon>apioid superclade</taxon>
        <taxon>Tordylieae</taxon>
        <taxon>Tordyliinae</taxon>
        <taxon>Heracleum</taxon>
    </lineage>
</organism>
<keyword evidence="2" id="KW-0067">ATP-binding</keyword>
<keyword evidence="1" id="KW-0547">Nucleotide-binding</keyword>
<evidence type="ECO:0000256" key="3">
    <source>
        <dbReference type="ARBA" id="ARBA00023186"/>
    </source>
</evidence>
<reference evidence="4" key="2">
    <citation type="submission" date="2023-05" db="EMBL/GenBank/DDBJ databases">
        <authorList>
            <person name="Schelkunov M.I."/>
        </authorList>
    </citation>
    <scope>NUCLEOTIDE SEQUENCE</scope>
    <source>
        <strain evidence="4">Hsosn_3</strain>
        <tissue evidence="4">Leaf</tissue>
    </source>
</reference>
<dbReference type="InterPro" id="IPR027413">
    <property type="entry name" value="GROEL-like_equatorial_sf"/>
</dbReference>
<dbReference type="InterPro" id="IPR017998">
    <property type="entry name" value="Chaperone_TCP-1"/>
</dbReference>
<dbReference type="Pfam" id="PF00118">
    <property type="entry name" value="Cpn60_TCP1"/>
    <property type="match status" value="1"/>
</dbReference>
<comment type="caution">
    <text evidence="4">The sequence shown here is derived from an EMBL/GenBank/DDBJ whole genome shotgun (WGS) entry which is preliminary data.</text>
</comment>